<dbReference type="GO" id="GO:0045505">
    <property type="term" value="F:dynein intermediate chain binding"/>
    <property type="evidence" value="ECO:0007669"/>
    <property type="project" value="TreeGrafter"/>
</dbReference>
<dbReference type="PANTHER" id="PTHR16216:SF2">
    <property type="entry name" value="DYNEIN AXONEMAL ASSEMBLY FACTOR 5"/>
    <property type="match status" value="1"/>
</dbReference>
<sequence length="338" mass="39095">MKDEQTEKMAAQPAPEPSSALNQCLNKFNQSIKDESKIQRKNALESIKKQLIEFFRNPNASIQFTAESLDHILNQVLNLFTDPMERCRELSCDIAKLLMEKNQYWDLNMTGMVVMCVFQRLGAKDIKETSEEIRLQLYTLIHELILAKCSSQKNTFEIHLQEFIAILVNSFADNFPEVKKMGCACAKLLANRLAKSNFHMQSESLVKPMLNNMTHQHSRVRKDVIECLCDVVMYGNNKSVSDVVPHLAQRLFDQANIVRVAVIKLVGTWLLDLPDRYSFHYKLIPLLLTGFIDESPEIKELTESLWWDVGIKYEKENETELKDKLDFMEIQIANYPDE</sequence>
<feature type="region of interest" description="Disordered" evidence="1">
    <location>
        <begin position="1"/>
        <end position="21"/>
    </location>
</feature>
<feature type="non-terminal residue" evidence="3">
    <location>
        <position position="338"/>
    </location>
</feature>
<evidence type="ECO:0000259" key="2">
    <source>
        <dbReference type="Pfam" id="PF25757"/>
    </source>
</evidence>
<dbReference type="OrthoDB" id="413572at2759"/>
<dbReference type="EMBL" id="REGN01006644">
    <property type="protein sequence ID" value="RNA08753.1"/>
    <property type="molecule type" value="Genomic_DNA"/>
</dbReference>
<protein>
    <submittedName>
        <fullName evidence="3">Dynein assembly factor axonemal-like</fullName>
    </submittedName>
</protein>
<organism evidence="3 4">
    <name type="scientific">Brachionus plicatilis</name>
    <name type="common">Marine rotifer</name>
    <name type="synonym">Brachionus muelleri</name>
    <dbReference type="NCBI Taxonomy" id="10195"/>
    <lineage>
        <taxon>Eukaryota</taxon>
        <taxon>Metazoa</taxon>
        <taxon>Spiralia</taxon>
        <taxon>Gnathifera</taxon>
        <taxon>Rotifera</taxon>
        <taxon>Eurotatoria</taxon>
        <taxon>Monogononta</taxon>
        <taxon>Pseudotrocha</taxon>
        <taxon>Ploima</taxon>
        <taxon>Brachionidae</taxon>
        <taxon>Brachionus</taxon>
    </lineage>
</organism>
<dbReference type="InterPro" id="IPR052623">
    <property type="entry name" value="DAAF5"/>
</dbReference>
<comment type="caution">
    <text evidence="3">The sequence shown here is derived from an EMBL/GenBank/DDBJ whole genome shotgun (WGS) entry which is preliminary data.</text>
</comment>
<gene>
    <name evidence="3" type="ORF">BpHYR1_005427</name>
</gene>
<dbReference type="SUPFAM" id="SSF48371">
    <property type="entry name" value="ARM repeat"/>
    <property type="match status" value="1"/>
</dbReference>
<dbReference type="InterPro" id="IPR057978">
    <property type="entry name" value="TPR_DAAF5"/>
</dbReference>
<name>A0A3M7QBR0_BRAPC</name>
<dbReference type="Pfam" id="PF25757">
    <property type="entry name" value="TPR_DNAAF5"/>
    <property type="match status" value="1"/>
</dbReference>
<evidence type="ECO:0000313" key="3">
    <source>
        <dbReference type="EMBL" id="RNA08753.1"/>
    </source>
</evidence>
<dbReference type="GO" id="GO:0036158">
    <property type="term" value="P:outer dynein arm assembly"/>
    <property type="evidence" value="ECO:0007669"/>
    <property type="project" value="TreeGrafter"/>
</dbReference>
<dbReference type="PANTHER" id="PTHR16216">
    <property type="entry name" value="DYNEIN ASSEMBLY FACTOR 5, AXONEMAL"/>
    <property type="match status" value="1"/>
</dbReference>
<evidence type="ECO:0000313" key="4">
    <source>
        <dbReference type="Proteomes" id="UP000276133"/>
    </source>
</evidence>
<accession>A0A3M7QBR0</accession>
<feature type="domain" description="Dynein axonemal assembly factor 5 TPR repeats" evidence="2">
    <location>
        <begin position="32"/>
        <end position="324"/>
    </location>
</feature>
<dbReference type="GO" id="GO:0005737">
    <property type="term" value="C:cytoplasm"/>
    <property type="evidence" value="ECO:0007669"/>
    <property type="project" value="TreeGrafter"/>
</dbReference>
<evidence type="ECO:0000256" key="1">
    <source>
        <dbReference type="SAM" id="MobiDB-lite"/>
    </source>
</evidence>
<dbReference type="InterPro" id="IPR011989">
    <property type="entry name" value="ARM-like"/>
</dbReference>
<dbReference type="Proteomes" id="UP000276133">
    <property type="component" value="Unassembled WGS sequence"/>
</dbReference>
<dbReference type="InterPro" id="IPR016024">
    <property type="entry name" value="ARM-type_fold"/>
</dbReference>
<dbReference type="GO" id="GO:0003341">
    <property type="term" value="P:cilium movement"/>
    <property type="evidence" value="ECO:0007669"/>
    <property type="project" value="TreeGrafter"/>
</dbReference>
<dbReference type="GO" id="GO:0036159">
    <property type="term" value="P:inner dynein arm assembly"/>
    <property type="evidence" value="ECO:0007669"/>
    <property type="project" value="TreeGrafter"/>
</dbReference>
<reference evidence="3 4" key="1">
    <citation type="journal article" date="2018" name="Sci. Rep.">
        <title>Genomic signatures of local adaptation to the degree of environmental predictability in rotifers.</title>
        <authorList>
            <person name="Franch-Gras L."/>
            <person name="Hahn C."/>
            <person name="Garcia-Roger E.M."/>
            <person name="Carmona M.J."/>
            <person name="Serra M."/>
            <person name="Gomez A."/>
        </authorList>
    </citation>
    <scope>NUCLEOTIDE SEQUENCE [LARGE SCALE GENOMIC DNA]</scope>
    <source>
        <strain evidence="3">HYR1</strain>
    </source>
</reference>
<proteinExistence type="predicted"/>
<dbReference type="Gene3D" id="1.25.10.10">
    <property type="entry name" value="Leucine-rich Repeat Variant"/>
    <property type="match status" value="1"/>
</dbReference>
<dbReference type="STRING" id="10195.A0A3M7QBR0"/>
<keyword evidence="4" id="KW-1185">Reference proteome</keyword>
<dbReference type="AlphaFoldDB" id="A0A3M7QBR0"/>